<feature type="region of interest" description="Disordered" evidence="2">
    <location>
        <begin position="62"/>
        <end position="84"/>
    </location>
</feature>
<keyword evidence="1" id="KW-0175">Coiled coil</keyword>
<dbReference type="EMBL" id="BAABKX010000022">
    <property type="protein sequence ID" value="GAA5062401.1"/>
    <property type="molecule type" value="Genomic_DNA"/>
</dbReference>
<dbReference type="AlphaFoldDB" id="A0AAV3UPT3"/>
<organism evidence="3 4">
    <name type="scientific">Haladaptatus pallidirubidus</name>
    <dbReference type="NCBI Taxonomy" id="1008152"/>
    <lineage>
        <taxon>Archaea</taxon>
        <taxon>Methanobacteriati</taxon>
        <taxon>Methanobacteriota</taxon>
        <taxon>Stenosarchaea group</taxon>
        <taxon>Halobacteria</taxon>
        <taxon>Halobacteriales</taxon>
        <taxon>Haladaptataceae</taxon>
        <taxon>Haladaptatus</taxon>
    </lineage>
</organism>
<keyword evidence="4" id="KW-1185">Reference proteome</keyword>
<comment type="caution">
    <text evidence="3">The sequence shown here is derived from an EMBL/GenBank/DDBJ whole genome shotgun (WGS) entry which is preliminary data.</text>
</comment>
<evidence type="ECO:0000313" key="4">
    <source>
        <dbReference type="Proteomes" id="UP001501729"/>
    </source>
</evidence>
<gene>
    <name evidence="3" type="ORF">GCM10025751_49730</name>
</gene>
<dbReference type="Proteomes" id="UP001501729">
    <property type="component" value="Unassembled WGS sequence"/>
</dbReference>
<evidence type="ECO:0000256" key="2">
    <source>
        <dbReference type="SAM" id="MobiDB-lite"/>
    </source>
</evidence>
<feature type="coiled-coil region" evidence="1">
    <location>
        <begin position="5"/>
        <end position="32"/>
    </location>
</feature>
<evidence type="ECO:0000313" key="3">
    <source>
        <dbReference type="EMBL" id="GAA5062401.1"/>
    </source>
</evidence>
<accession>A0AAV3UPT3</accession>
<sequence>MRRDLARSEKKLEDLNRKIADLEEIIRTLERVNCGESPVGDLEYPRSLAGKTPVAGAFPKSVARSGASQNAENVGGDRNDRNDDLLSPWQVEMQQQSDEFEYDIDAYAYTEIERFEPWRLDFDEPATNADAVFQKFVTNQVYLTFAQEALSTSLSRASLVNDFRTDFQMMRFVPLESLEEIVRLELDQIAAVTFNAEAASTYADAAIKMRPVVNDAWEAVREDVGDLSPEEQIEQYRQWWDDPENREWVKWSLLETLGQWYALIDDEETDPDFEFNTIDSEQLLDADWADGMQLRREYYNDVAESHRELRSSLHEEWKAPRRRAG</sequence>
<reference evidence="3 4" key="1">
    <citation type="journal article" date="2019" name="Int. J. Syst. Evol. Microbiol.">
        <title>The Global Catalogue of Microorganisms (GCM) 10K type strain sequencing project: providing services to taxonomists for standard genome sequencing and annotation.</title>
        <authorList>
            <consortium name="The Broad Institute Genomics Platform"/>
            <consortium name="The Broad Institute Genome Sequencing Center for Infectious Disease"/>
            <person name="Wu L."/>
            <person name="Ma J."/>
        </authorList>
    </citation>
    <scope>NUCLEOTIDE SEQUENCE [LARGE SCALE GENOMIC DNA]</scope>
    <source>
        <strain evidence="3 4">JCM 17504</strain>
    </source>
</reference>
<name>A0AAV3UPT3_9EURY</name>
<protein>
    <submittedName>
        <fullName evidence="3">Uncharacterized protein</fullName>
    </submittedName>
</protein>
<feature type="compositionally biased region" description="Basic and acidic residues" evidence="2">
    <location>
        <begin position="75"/>
        <end position="84"/>
    </location>
</feature>
<evidence type="ECO:0000256" key="1">
    <source>
        <dbReference type="SAM" id="Coils"/>
    </source>
</evidence>
<proteinExistence type="predicted"/>